<protein>
    <recommendedName>
        <fullName evidence="3">HK97 gp10 family phage protein</fullName>
    </recommendedName>
</protein>
<gene>
    <name evidence="1" type="ORF">E1298_01005</name>
</gene>
<dbReference type="AlphaFoldDB" id="A0A4R5CJQ0"/>
<evidence type="ECO:0008006" key="3">
    <source>
        <dbReference type="Google" id="ProtNLM"/>
    </source>
</evidence>
<dbReference type="Proteomes" id="UP000294513">
    <property type="component" value="Unassembled WGS sequence"/>
</dbReference>
<organism evidence="1 2">
    <name type="scientific">Actinomadura rubrisoli</name>
    <dbReference type="NCBI Taxonomy" id="2530368"/>
    <lineage>
        <taxon>Bacteria</taxon>
        <taxon>Bacillati</taxon>
        <taxon>Actinomycetota</taxon>
        <taxon>Actinomycetes</taxon>
        <taxon>Streptosporangiales</taxon>
        <taxon>Thermomonosporaceae</taxon>
        <taxon>Actinomadura</taxon>
    </lineage>
</organism>
<sequence>MASAKIRYEMNFAGLGKIMRGKQMEAMLRGEAQKGKQYAELIAPVETGDYKSRFRVSSAPRGAGRWADRAAGYLHNDSDHALHVEYTDDYRTLGVVASIIETGL</sequence>
<keyword evidence="2" id="KW-1185">Reference proteome</keyword>
<evidence type="ECO:0000313" key="2">
    <source>
        <dbReference type="Proteomes" id="UP000294513"/>
    </source>
</evidence>
<accession>A0A4R5CJQ0</accession>
<reference evidence="1 2" key="1">
    <citation type="submission" date="2019-03" db="EMBL/GenBank/DDBJ databases">
        <title>Draft genome sequences of novel Actinobacteria.</title>
        <authorList>
            <person name="Sahin N."/>
            <person name="Ay H."/>
            <person name="Saygin H."/>
        </authorList>
    </citation>
    <scope>NUCLEOTIDE SEQUENCE [LARGE SCALE GENOMIC DNA]</scope>
    <source>
        <strain evidence="1 2">H3C3</strain>
    </source>
</reference>
<comment type="caution">
    <text evidence="1">The sequence shown here is derived from an EMBL/GenBank/DDBJ whole genome shotgun (WGS) entry which is preliminary data.</text>
</comment>
<evidence type="ECO:0000313" key="1">
    <source>
        <dbReference type="EMBL" id="TDD97642.1"/>
    </source>
</evidence>
<proteinExistence type="predicted"/>
<dbReference type="EMBL" id="SMKU01000002">
    <property type="protein sequence ID" value="TDD97642.1"/>
    <property type="molecule type" value="Genomic_DNA"/>
</dbReference>
<dbReference type="OrthoDB" id="9971854at2"/>
<name>A0A4R5CJQ0_9ACTN</name>
<dbReference type="RefSeq" id="WP_131888804.1">
    <property type="nucleotide sequence ID" value="NZ_SMKU01000002.1"/>
</dbReference>